<accession>A0A4U7BIC5</accession>
<evidence type="ECO:0000313" key="2">
    <source>
        <dbReference type="Proteomes" id="UP000308838"/>
    </source>
</evidence>
<reference evidence="1 2" key="1">
    <citation type="submission" date="2018-05" db="EMBL/GenBank/DDBJ databases">
        <title>Novel Campyloabacter and Helicobacter Species and Strains.</title>
        <authorList>
            <person name="Mannion A.J."/>
            <person name="Shen Z."/>
            <person name="Fox J.G."/>
        </authorList>
    </citation>
    <scope>NUCLEOTIDE SEQUENCE [LARGE SCALE GENOMIC DNA]</scope>
    <source>
        <strain evidence="2">MIT17-664</strain>
    </source>
</reference>
<dbReference type="RefSeq" id="WP_137621038.1">
    <property type="nucleotide sequence ID" value="NZ_NXLZ01000012.1"/>
</dbReference>
<protein>
    <submittedName>
        <fullName evidence="1">Uncharacterized protein</fullName>
    </submittedName>
</protein>
<dbReference type="EMBL" id="NXLZ01000012">
    <property type="protein sequence ID" value="TKX29885.1"/>
    <property type="molecule type" value="Genomic_DNA"/>
</dbReference>
<organism evidence="1 2">
    <name type="scientific">Campylobacter estrildidarum</name>
    <dbReference type="NCBI Taxonomy" id="2510189"/>
    <lineage>
        <taxon>Bacteria</taxon>
        <taxon>Pseudomonadati</taxon>
        <taxon>Campylobacterota</taxon>
        <taxon>Epsilonproteobacteria</taxon>
        <taxon>Campylobacterales</taxon>
        <taxon>Campylobacteraceae</taxon>
        <taxon>Campylobacter</taxon>
    </lineage>
</organism>
<evidence type="ECO:0000313" key="1">
    <source>
        <dbReference type="EMBL" id="TKX29885.1"/>
    </source>
</evidence>
<name>A0A4U7BIC5_9BACT</name>
<sequence length="289" mass="34447">MKIVLLGTYESQWNSYFAKGFRECGAETRAFGLGSMGSYGQIYHLFRNKIDKFIKEADLIIFTLDNLLFPKNQNIFKANLTGINYTYKILNKLQKKVIIIQWHFSVAFGEYTSFYKFQSEKYGFNFIDAYQFCLKENIFKFYTNVLNPLHPVEFIFTKMAQVIYQNFNSFKKPKEIKNLTIPSFKTLDLDEIIDVKNNENFVKIRSYLCRESIYKLENKKELELVLPKKYHNMKILGVHGWNDCFTSTYFSSYCILENQYQKILIPIYNHECFVDIEYDFTIIRKHKNS</sequence>
<proteinExistence type="predicted"/>
<comment type="caution">
    <text evidence="1">The sequence shown here is derived from an EMBL/GenBank/DDBJ whole genome shotgun (WGS) entry which is preliminary data.</text>
</comment>
<dbReference type="Proteomes" id="UP000308838">
    <property type="component" value="Unassembled WGS sequence"/>
</dbReference>
<keyword evidence="2" id="KW-1185">Reference proteome</keyword>
<dbReference type="OrthoDB" id="5324335at2"/>
<dbReference type="AlphaFoldDB" id="A0A4U7BIC5"/>
<gene>
    <name evidence="1" type="ORF">CQA69_06855</name>
</gene>